<keyword evidence="3 8" id="KW-0812">Transmembrane</keyword>
<dbReference type="GO" id="GO:0008508">
    <property type="term" value="F:bile acid:sodium symporter activity"/>
    <property type="evidence" value="ECO:0007669"/>
    <property type="project" value="TreeGrafter"/>
</dbReference>
<gene>
    <name evidence="9" type="primary">SLC10A1</name>
    <name evidence="9" type="synonym">LOC100708706</name>
</gene>
<feature type="transmembrane region" description="Helical" evidence="8">
    <location>
        <begin position="210"/>
        <end position="233"/>
    </location>
</feature>
<dbReference type="Gene3D" id="1.20.1530.20">
    <property type="match status" value="1"/>
</dbReference>
<protein>
    <submittedName>
        <fullName evidence="9">Solute carrier family 10 member 1</fullName>
    </submittedName>
</protein>
<reference evidence="9" key="2">
    <citation type="submission" date="2025-08" db="UniProtKB">
        <authorList>
            <consortium name="Ensembl"/>
        </authorList>
    </citation>
    <scope>IDENTIFICATION</scope>
</reference>
<reference evidence="10" key="1">
    <citation type="submission" date="2012-01" db="EMBL/GenBank/DDBJ databases">
        <title>The Genome Sequence of Oreochromis niloticus (Nile Tilapia).</title>
        <authorList>
            <consortium name="Broad Institute Genome Assembly Team"/>
            <consortium name="Broad Institute Sequencing Platform"/>
            <person name="Di Palma F."/>
            <person name="Johnson J."/>
            <person name="Lander E.S."/>
            <person name="Lindblad-Toh K."/>
        </authorList>
    </citation>
    <scope>NUCLEOTIDE SEQUENCE [LARGE SCALE GENOMIC DNA]</scope>
</reference>
<evidence type="ECO:0000256" key="3">
    <source>
        <dbReference type="ARBA" id="ARBA00022692"/>
    </source>
</evidence>
<feature type="region of interest" description="Disordered" evidence="7">
    <location>
        <begin position="1"/>
        <end position="26"/>
    </location>
</feature>
<dbReference type="Pfam" id="PF01758">
    <property type="entry name" value="SBF"/>
    <property type="match status" value="1"/>
</dbReference>
<proteinExistence type="inferred from homology"/>
<dbReference type="PANTHER" id="PTHR10361">
    <property type="entry name" value="SODIUM-BILE ACID COTRANSPORTER"/>
    <property type="match status" value="1"/>
</dbReference>
<dbReference type="InterPro" id="IPR004710">
    <property type="entry name" value="Bilac:Na_transpt"/>
</dbReference>
<feature type="transmembrane region" description="Helical" evidence="8">
    <location>
        <begin position="276"/>
        <end position="301"/>
    </location>
</feature>
<evidence type="ECO:0000313" key="10">
    <source>
        <dbReference type="Proteomes" id="UP000005207"/>
    </source>
</evidence>
<evidence type="ECO:0000256" key="7">
    <source>
        <dbReference type="SAM" id="MobiDB-lite"/>
    </source>
</evidence>
<dbReference type="InParanoid" id="A0A669BNZ2"/>
<accession>A0A669BNZ2</accession>
<comment type="similarity">
    <text evidence="2">Belongs to the bile acid:sodium symporter (BASS) (TC 2.A.28) family.</text>
</comment>
<dbReference type="AlphaFoldDB" id="A0A669BNZ2"/>
<comment type="subcellular location">
    <subcellularLocation>
        <location evidence="1">Membrane</location>
        <topology evidence="1">Multi-pass membrane protein</topology>
    </subcellularLocation>
</comment>
<evidence type="ECO:0000313" key="9">
    <source>
        <dbReference type="Ensembl" id="ENSONIP00000036130.1"/>
    </source>
</evidence>
<evidence type="ECO:0000256" key="2">
    <source>
        <dbReference type="ARBA" id="ARBA00006528"/>
    </source>
</evidence>
<organism evidence="9 10">
    <name type="scientific">Oreochromis niloticus</name>
    <name type="common">Nile tilapia</name>
    <name type="synonym">Tilapia nilotica</name>
    <dbReference type="NCBI Taxonomy" id="8128"/>
    <lineage>
        <taxon>Eukaryota</taxon>
        <taxon>Metazoa</taxon>
        <taxon>Chordata</taxon>
        <taxon>Craniata</taxon>
        <taxon>Vertebrata</taxon>
        <taxon>Euteleostomi</taxon>
        <taxon>Actinopterygii</taxon>
        <taxon>Neopterygii</taxon>
        <taxon>Teleostei</taxon>
        <taxon>Neoteleostei</taxon>
        <taxon>Acanthomorphata</taxon>
        <taxon>Ovalentaria</taxon>
        <taxon>Cichlomorphae</taxon>
        <taxon>Cichliformes</taxon>
        <taxon>Cichlidae</taxon>
        <taxon>African cichlids</taxon>
        <taxon>Pseudocrenilabrinae</taxon>
        <taxon>Oreochromini</taxon>
        <taxon>Oreochromis</taxon>
    </lineage>
</organism>
<reference evidence="9" key="3">
    <citation type="submission" date="2025-09" db="UniProtKB">
        <authorList>
            <consortium name="Ensembl"/>
        </authorList>
    </citation>
    <scope>IDENTIFICATION</scope>
</reference>
<dbReference type="Ensembl" id="ENSONIT00000080242.1">
    <property type="protein sequence ID" value="ENSONIP00000036130.1"/>
    <property type="gene ID" value="ENSONIG00000005766.2"/>
</dbReference>
<feature type="transmembrane region" description="Helical" evidence="8">
    <location>
        <begin position="245"/>
        <end position="269"/>
    </location>
</feature>
<keyword evidence="4" id="KW-0769">Symport</keyword>
<evidence type="ECO:0000256" key="4">
    <source>
        <dbReference type="ARBA" id="ARBA00022847"/>
    </source>
</evidence>
<keyword evidence="4" id="KW-0813">Transport</keyword>
<dbReference type="InterPro" id="IPR038770">
    <property type="entry name" value="Na+/solute_symporter_sf"/>
</dbReference>
<feature type="transmembrane region" description="Helical" evidence="8">
    <location>
        <begin position="337"/>
        <end position="358"/>
    </location>
</feature>
<feature type="transmembrane region" description="Helical" evidence="8">
    <location>
        <begin position="144"/>
        <end position="168"/>
    </location>
</feature>
<dbReference type="SMR" id="A0A669BNZ2"/>
<dbReference type="InterPro" id="IPR002657">
    <property type="entry name" value="BilAc:Na_symport/Acr3"/>
</dbReference>
<dbReference type="Proteomes" id="UP000005207">
    <property type="component" value="Linkage group LG15"/>
</dbReference>
<dbReference type="GO" id="GO:0016020">
    <property type="term" value="C:membrane"/>
    <property type="evidence" value="ECO:0007669"/>
    <property type="project" value="UniProtKB-SubCell"/>
</dbReference>
<keyword evidence="5 8" id="KW-1133">Transmembrane helix</keyword>
<keyword evidence="10" id="KW-1185">Reference proteome</keyword>
<dbReference type="GeneTree" id="ENSGT00950000182808"/>
<name>A0A669BNZ2_ORENI</name>
<dbReference type="PANTHER" id="PTHR10361:SF40">
    <property type="entry name" value="HEPATIC SODIUM_BILE ACID COTRANSPORTER"/>
    <property type="match status" value="1"/>
</dbReference>
<evidence type="ECO:0000256" key="8">
    <source>
        <dbReference type="SAM" id="Phobius"/>
    </source>
</evidence>
<evidence type="ECO:0000256" key="6">
    <source>
        <dbReference type="ARBA" id="ARBA00023136"/>
    </source>
</evidence>
<sequence>MTLIRRYTPAPRGKKAHESGAQTEKKHSIIKLPPTFLPHFQFMRVKICNFAARWIFLGHALRCEYARVKLGAFGAFSLAPIAFGVNTPLLNSAQANWQSGRFMAGGHMRGDGMVSRRSRGRKIQASHDRQEGRARSVGFQLSDITGVVVLVCGCCPGGIFSNSMALAIHGDMNLSIVMTSCSTMLALGMMPLLLFIYCQGFPSVRNAVPYGEIMLSLVLILVPCSVGIGIKTYRPQYSKRFTKVGMIIMLMFLVGTLILIGVGSGHIILTMMSPSLFAIAGFMPLIGYCFGYVFSSIFRLIHRERRTVSMETGCQNVPLCTTILKVAFPEDVVGPLYLFPTVYLVFQLLEAAIIIVLFRCYQRFKRNEEGKSDSRFQRLHFNTSLLSHKIEKKNKSLQMSGWSLFHIDSTGT</sequence>
<keyword evidence="6 8" id="KW-0472">Membrane</keyword>
<evidence type="ECO:0000256" key="5">
    <source>
        <dbReference type="ARBA" id="ARBA00022989"/>
    </source>
</evidence>
<evidence type="ECO:0000256" key="1">
    <source>
        <dbReference type="ARBA" id="ARBA00004141"/>
    </source>
</evidence>
<feature type="transmembrane region" description="Helical" evidence="8">
    <location>
        <begin position="174"/>
        <end position="198"/>
    </location>
</feature>